<protein>
    <submittedName>
        <fullName evidence="1">Uncharacterized protein</fullName>
    </submittedName>
</protein>
<dbReference type="EMBL" id="BAAASD010000029">
    <property type="protein sequence ID" value="GAA2359204.1"/>
    <property type="molecule type" value="Genomic_DNA"/>
</dbReference>
<gene>
    <name evidence="1" type="ORF">GCM10010246_56510</name>
</gene>
<accession>A0ABP5TQR4</accession>
<evidence type="ECO:0000313" key="2">
    <source>
        <dbReference type="Proteomes" id="UP001500253"/>
    </source>
</evidence>
<comment type="caution">
    <text evidence="1">The sequence shown here is derived from an EMBL/GenBank/DDBJ whole genome shotgun (WGS) entry which is preliminary data.</text>
</comment>
<evidence type="ECO:0000313" key="1">
    <source>
        <dbReference type="EMBL" id="GAA2359204.1"/>
    </source>
</evidence>
<organism evidence="1 2">
    <name type="scientific">Streptomyces cuspidosporus</name>
    <dbReference type="NCBI Taxonomy" id="66882"/>
    <lineage>
        <taxon>Bacteria</taxon>
        <taxon>Bacillati</taxon>
        <taxon>Actinomycetota</taxon>
        <taxon>Actinomycetes</taxon>
        <taxon>Kitasatosporales</taxon>
        <taxon>Streptomycetaceae</taxon>
        <taxon>Streptomyces</taxon>
    </lineage>
</organism>
<reference evidence="2" key="1">
    <citation type="journal article" date="2019" name="Int. J. Syst. Evol. Microbiol.">
        <title>The Global Catalogue of Microorganisms (GCM) 10K type strain sequencing project: providing services to taxonomists for standard genome sequencing and annotation.</title>
        <authorList>
            <consortium name="The Broad Institute Genomics Platform"/>
            <consortium name="The Broad Institute Genome Sequencing Center for Infectious Disease"/>
            <person name="Wu L."/>
            <person name="Ma J."/>
        </authorList>
    </citation>
    <scope>NUCLEOTIDE SEQUENCE [LARGE SCALE GENOMIC DNA]</scope>
    <source>
        <strain evidence="2">JCM 4316</strain>
    </source>
</reference>
<sequence length="67" mass="7802">MTTPRQTQNRAKFWNARISEAKTDQERATVWQNACRTVAAQAEKDGRPEVWAELVKHLHAFYRHHAG</sequence>
<dbReference type="RefSeq" id="WP_346177192.1">
    <property type="nucleotide sequence ID" value="NZ_BAAASD010000029.1"/>
</dbReference>
<keyword evidence="2" id="KW-1185">Reference proteome</keyword>
<name>A0ABP5TQR4_9ACTN</name>
<dbReference type="Proteomes" id="UP001500253">
    <property type="component" value="Unassembled WGS sequence"/>
</dbReference>
<proteinExistence type="predicted"/>